<protein>
    <recommendedName>
        <fullName evidence="4">Lipoprotein</fullName>
    </recommendedName>
</protein>
<evidence type="ECO:0008006" key="4">
    <source>
        <dbReference type="Google" id="ProtNLM"/>
    </source>
</evidence>
<accession>A0A7D5LD84</accession>
<dbReference type="PROSITE" id="PS51257">
    <property type="entry name" value="PROKAR_LIPOPROTEIN"/>
    <property type="match status" value="1"/>
</dbReference>
<dbReference type="RefSeq" id="WP_179269774.1">
    <property type="nucleotide sequence ID" value="NZ_CP058579.1"/>
</dbReference>
<proteinExistence type="predicted"/>
<feature type="region of interest" description="Disordered" evidence="1">
    <location>
        <begin position="22"/>
        <end position="55"/>
    </location>
</feature>
<evidence type="ECO:0000313" key="2">
    <source>
        <dbReference type="EMBL" id="QLG63189.1"/>
    </source>
</evidence>
<dbReference type="AlphaFoldDB" id="A0A7D5LD84"/>
<sequence length="163" mass="18085">MKRRSIISTMGAGLVSFAGCIAGGGQSDTDPPKRTDTESPESTDGPADNTTSLTDWERSTDCEGEYDGMYDSVIRVERVTTSLGDEYTPIHFTNLTSEEQTILRPVTEKGGFGTCDASDAFHRFVDRISDTSERQDGDMHVYLDREGTYYGLYVEVQDQVYAY</sequence>
<dbReference type="Proteomes" id="UP000509626">
    <property type="component" value="Chromosome"/>
</dbReference>
<reference evidence="2 3" key="1">
    <citation type="submission" date="2020-06" db="EMBL/GenBank/DDBJ databases">
        <title>NJ-3-1, isolated from saline soil.</title>
        <authorList>
            <person name="Cui H.L."/>
            <person name="Shi X."/>
        </authorList>
    </citation>
    <scope>NUCLEOTIDE SEQUENCE [LARGE SCALE GENOMIC DNA]</scope>
    <source>
        <strain evidence="2 3">NJ-3-1</strain>
    </source>
</reference>
<gene>
    <name evidence="2" type="ORF">HUG12_16200</name>
</gene>
<dbReference type="OrthoDB" id="351138at2157"/>
<dbReference type="KEGG" id="halu:HUG12_16200"/>
<evidence type="ECO:0000313" key="3">
    <source>
        <dbReference type="Proteomes" id="UP000509626"/>
    </source>
</evidence>
<keyword evidence="3" id="KW-1185">Reference proteome</keyword>
<dbReference type="GeneID" id="56039033"/>
<evidence type="ECO:0000256" key="1">
    <source>
        <dbReference type="SAM" id="MobiDB-lite"/>
    </source>
</evidence>
<dbReference type="EMBL" id="CP058579">
    <property type="protein sequence ID" value="QLG63189.1"/>
    <property type="molecule type" value="Genomic_DNA"/>
</dbReference>
<name>A0A7D5LD84_9EURY</name>
<organism evidence="2 3">
    <name type="scientific">Halorarum salinum</name>
    <dbReference type="NCBI Taxonomy" id="2743089"/>
    <lineage>
        <taxon>Archaea</taxon>
        <taxon>Methanobacteriati</taxon>
        <taxon>Methanobacteriota</taxon>
        <taxon>Stenosarchaea group</taxon>
        <taxon>Halobacteria</taxon>
        <taxon>Halobacteriales</taxon>
        <taxon>Haloferacaceae</taxon>
        <taxon>Halorarum</taxon>
    </lineage>
</organism>